<keyword evidence="5 6" id="KW-0472">Membrane</keyword>
<evidence type="ECO:0000259" key="8">
    <source>
        <dbReference type="Pfam" id="PF11412"/>
    </source>
</evidence>
<dbReference type="PANTHER" id="PTHR32234">
    <property type="entry name" value="THIOL:DISULFIDE INTERCHANGE PROTEIN DSBD"/>
    <property type="match status" value="1"/>
</dbReference>
<keyword evidence="2 6" id="KW-0812">Transmembrane</keyword>
<dbReference type="SUPFAM" id="SSF52833">
    <property type="entry name" value="Thioredoxin-like"/>
    <property type="match status" value="1"/>
</dbReference>
<evidence type="ECO:0000313" key="10">
    <source>
        <dbReference type="Proteomes" id="UP000320146"/>
    </source>
</evidence>
<proteinExistence type="predicted"/>
<dbReference type="EMBL" id="SHBL01000028">
    <property type="protein sequence ID" value="RZO23736.1"/>
    <property type="molecule type" value="Genomic_DNA"/>
</dbReference>
<keyword evidence="3" id="KW-0201">Cytochrome c-type biogenesis</keyword>
<dbReference type="InterPro" id="IPR036249">
    <property type="entry name" value="Thioredoxin-like_sf"/>
</dbReference>
<evidence type="ECO:0000256" key="4">
    <source>
        <dbReference type="ARBA" id="ARBA00022989"/>
    </source>
</evidence>
<dbReference type="GO" id="GO:0015035">
    <property type="term" value="F:protein-disulfide reductase activity"/>
    <property type="evidence" value="ECO:0007669"/>
    <property type="project" value="TreeGrafter"/>
</dbReference>
<comment type="subcellular location">
    <subcellularLocation>
        <location evidence="1">Membrane</location>
        <topology evidence="1">Multi-pass membrane protein</topology>
    </subcellularLocation>
</comment>
<evidence type="ECO:0000256" key="2">
    <source>
        <dbReference type="ARBA" id="ARBA00022692"/>
    </source>
</evidence>
<dbReference type="GO" id="GO:0017004">
    <property type="term" value="P:cytochrome complex assembly"/>
    <property type="evidence" value="ECO:0007669"/>
    <property type="project" value="UniProtKB-KW"/>
</dbReference>
<dbReference type="InterPro" id="IPR003834">
    <property type="entry name" value="Cyt_c_assmbl_TM_dom"/>
</dbReference>
<organism evidence="9 10">
    <name type="scientific">SAR86 cluster bacterium</name>
    <dbReference type="NCBI Taxonomy" id="2030880"/>
    <lineage>
        <taxon>Bacteria</taxon>
        <taxon>Pseudomonadati</taxon>
        <taxon>Pseudomonadota</taxon>
        <taxon>Gammaproteobacteria</taxon>
        <taxon>SAR86 cluster</taxon>
    </lineage>
</organism>
<evidence type="ECO:0000256" key="1">
    <source>
        <dbReference type="ARBA" id="ARBA00004141"/>
    </source>
</evidence>
<dbReference type="Pfam" id="PF11412">
    <property type="entry name" value="DsbD_N"/>
    <property type="match status" value="1"/>
</dbReference>
<dbReference type="GO" id="GO:0016020">
    <property type="term" value="C:membrane"/>
    <property type="evidence" value="ECO:0007669"/>
    <property type="project" value="UniProtKB-SubCell"/>
</dbReference>
<evidence type="ECO:0000313" key="9">
    <source>
        <dbReference type="EMBL" id="RZO23736.1"/>
    </source>
</evidence>
<accession>A0A520MR91</accession>
<feature type="transmembrane region" description="Helical" evidence="6">
    <location>
        <begin position="258"/>
        <end position="283"/>
    </location>
</feature>
<evidence type="ECO:0000256" key="3">
    <source>
        <dbReference type="ARBA" id="ARBA00022748"/>
    </source>
</evidence>
<dbReference type="Pfam" id="PF13899">
    <property type="entry name" value="Thioredoxin_7"/>
    <property type="match status" value="1"/>
</dbReference>
<dbReference type="InterPro" id="IPR028250">
    <property type="entry name" value="DsbDN"/>
</dbReference>
<gene>
    <name evidence="9" type="ORF">EVA99_03380</name>
</gene>
<dbReference type="GO" id="GO:0045454">
    <property type="term" value="P:cell redox homeostasis"/>
    <property type="evidence" value="ECO:0007669"/>
    <property type="project" value="TreeGrafter"/>
</dbReference>
<keyword evidence="4 6" id="KW-1133">Transmembrane helix</keyword>
<comment type="caution">
    <text evidence="9">The sequence shown here is derived from an EMBL/GenBank/DDBJ whole genome shotgun (WGS) entry which is preliminary data.</text>
</comment>
<feature type="transmembrane region" description="Helical" evidence="6">
    <location>
        <begin position="304"/>
        <end position="323"/>
    </location>
</feature>
<reference evidence="9 10" key="1">
    <citation type="submission" date="2019-02" db="EMBL/GenBank/DDBJ databases">
        <title>Prokaryotic population dynamics and viral predation in marine succession experiment using metagenomics: the confinement effect.</title>
        <authorList>
            <person name="Haro-Moreno J.M."/>
            <person name="Rodriguez-Valera F."/>
            <person name="Lopez-Perez M."/>
        </authorList>
    </citation>
    <scope>NUCLEOTIDE SEQUENCE [LARGE SCALE GENOMIC DNA]</scope>
    <source>
        <strain evidence="9">MED-G166</strain>
    </source>
</reference>
<feature type="transmembrane region" description="Helical" evidence="6">
    <location>
        <begin position="384"/>
        <end position="409"/>
    </location>
</feature>
<feature type="domain" description="Cytochrome C biogenesis protein transmembrane" evidence="7">
    <location>
        <begin position="261"/>
        <end position="471"/>
    </location>
</feature>
<feature type="transmembrane region" description="Helical" evidence="6">
    <location>
        <begin position="343"/>
        <end position="364"/>
    </location>
</feature>
<evidence type="ECO:0000256" key="5">
    <source>
        <dbReference type="ARBA" id="ARBA00023136"/>
    </source>
</evidence>
<dbReference type="Proteomes" id="UP000320146">
    <property type="component" value="Unassembled WGS sequence"/>
</dbReference>
<evidence type="ECO:0000259" key="7">
    <source>
        <dbReference type="Pfam" id="PF02683"/>
    </source>
</evidence>
<feature type="transmembrane region" description="Helical" evidence="6">
    <location>
        <begin position="415"/>
        <end position="438"/>
    </location>
</feature>
<feature type="transmembrane region" description="Helical" evidence="6">
    <location>
        <begin position="458"/>
        <end position="475"/>
    </location>
</feature>
<dbReference type="PANTHER" id="PTHR32234:SF3">
    <property type="entry name" value="SUPPRESSION OF COPPER SENSITIVITY PROTEIN"/>
    <property type="match status" value="1"/>
</dbReference>
<dbReference type="Pfam" id="PF02683">
    <property type="entry name" value="DsbD_TM"/>
    <property type="match status" value="1"/>
</dbReference>
<name>A0A520MR91_9GAMM</name>
<dbReference type="Gene3D" id="3.40.30.10">
    <property type="entry name" value="Glutaredoxin"/>
    <property type="match status" value="1"/>
</dbReference>
<evidence type="ECO:0000256" key="6">
    <source>
        <dbReference type="SAM" id="Phobius"/>
    </source>
</evidence>
<protein>
    <submittedName>
        <fullName evidence="9">Cytochrome C biogenesis protein</fullName>
    </submittedName>
</protein>
<feature type="domain" description="Thiol:disulfide interchange protein DsbD N-terminal" evidence="8">
    <location>
        <begin position="43"/>
        <end position="142"/>
    </location>
</feature>
<feature type="transmembrane region" description="Helical" evidence="6">
    <location>
        <begin position="481"/>
        <end position="499"/>
    </location>
</feature>
<dbReference type="AlphaFoldDB" id="A0A520MR91"/>
<sequence>MRYLSLFLIFYVVFVEAKSAKTDHAEIVIIGEKNIIDKPGVIELGYKFTLTAGWHTYWINPGDSGGPPIFEFNSPDGWKIKNNAWPGPQKIEYPPLMTFGYVDEVVFPFQLELENLNDQESEITTKFLVCDDICVPEEATLLLKLKNQILNIEERPDQLKKWRNLVPIRAPPDTLVSSIGTLFTVESKSISSQSQFFPFDENTMDFSSEQISENGALSFEVFEDFTGTLKGVISSENSFFEVEKAGAVSVNSDVGISLLTAILFAFIGGLILNLMPCVLPVIALKALSLVKSSADSKSSVSLNASAYVFGVIATFMAIAITLVSLKNAGELIGWGYQLQSPFVVTLLSILIFAIGIVLVTDINLGTGMGKLENYINGSGPVNSFLTGALSVIVASPCTAPFMGAALGFALIQPDLYSYLIFLSLAIGFALPYFLIALFPSLISLLPKPGKWMETLKQLFGFMMFGAAIWLLWVLANQVDANSLLLVLVGWFLAAFIIWLSIIKFKYNLIIALLVIFGWGYELSKWEFKSQSVVEDKNTITWSIEKESELQKNGKSYFINFTAAWCITCKVNEGVAFTDKIFNEFDKNNVTYLKADWTNRNPQIAAQIEKYNRSGIPLYIFWNEKLDEPMVLNEILTEGYLMEVINEN</sequence>